<feature type="region of interest" description="Disordered" evidence="3">
    <location>
        <begin position="1"/>
        <end position="39"/>
    </location>
</feature>
<evidence type="ECO:0000256" key="2">
    <source>
        <dbReference type="ARBA" id="ARBA00023242"/>
    </source>
</evidence>
<dbReference type="InterPro" id="IPR016197">
    <property type="entry name" value="Chromo-like_dom_sf"/>
</dbReference>
<accession>A0A4P1RP07</accession>
<feature type="region of interest" description="Disordered" evidence="3">
    <location>
        <begin position="168"/>
        <end position="191"/>
    </location>
</feature>
<dbReference type="Pfam" id="PF00385">
    <property type="entry name" value="Chromo"/>
    <property type="match status" value="1"/>
</dbReference>
<feature type="compositionally biased region" description="Low complexity" evidence="3">
    <location>
        <begin position="174"/>
        <end position="183"/>
    </location>
</feature>
<evidence type="ECO:0000313" key="6">
    <source>
        <dbReference type="Proteomes" id="UP000188354"/>
    </source>
</evidence>
<feature type="compositionally biased region" description="Polar residues" evidence="3">
    <location>
        <begin position="256"/>
        <end position="265"/>
    </location>
</feature>
<dbReference type="CDD" id="cd00024">
    <property type="entry name" value="CD_CSD"/>
    <property type="match status" value="1"/>
</dbReference>
<dbReference type="PANTHER" id="PTHR47240">
    <property type="entry name" value="CHROMO DOMAIN-CONTAINING PROTEIN LHP1"/>
    <property type="match status" value="1"/>
</dbReference>
<evidence type="ECO:0000256" key="3">
    <source>
        <dbReference type="SAM" id="MobiDB-lite"/>
    </source>
</evidence>
<feature type="compositionally biased region" description="Acidic residues" evidence="3">
    <location>
        <begin position="15"/>
        <end position="26"/>
    </location>
</feature>
<dbReference type="EMBL" id="CM007363">
    <property type="protein sequence ID" value="OIW14702.1"/>
    <property type="molecule type" value="Genomic_DNA"/>
</dbReference>
<protein>
    <recommendedName>
        <fullName evidence="4">Chromo domain-containing protein</fullName>
    </recommendedName>
</protein>
<dbReference type="Gene3D" id="2.40.50.40">
    <property type="match status" value="1"/>
</dbReference>
<name>A0A4P1RP07_LUPAN</name>
<dbReference type="PROSITE" id="PS00598">
    <property type="entry name" value="CHROMO_1"/>
    <property type="match status" value="1"/>
</dbReference>
<dbReference type="Gramene" id="OIW14702">
    <property type="protein sequence ID" value="OIW14702"/>
    <property type="gene ID" value="TanjilG_33044"/>
</dbReference>
<feature type="compositionally biased region" description="Basic residues" evidence="3">
    <location>
        <begin position="102"/>
        <end position="111"/>
    </location>
</feature>
<gene>
    <name evidence="5" type="ORF">TanjilG_33044</name>
</gene>
<evidence type="ECO:0000259" key="4">
    <source>
        <dbReference type="PROSITE" id="PS50013"/>
    </source>
</evidence>
<dbReference type="SMART" id="SM00298">
    <property type="entry name" value="CHROMO"/>
    <property type="match status" value="1"/>
</dbReference>
<keyword evidence="6" id="KW-1185">Reference proteome</keyword>
<proteinExistence type="predicted"/>
<comment type="subcellular location">
    <subcellularLocation>
        <location evidence="1">Nucleus</location>
    </subcellularLocation>
</comment>
<dbReference type="STRING" id="3871.A0A4P1RP07"/>
<organism evidence="5 6">
    <name type="scientific">Lupinus angustifolius</name>
    <name type="common">Narrow-leaved blue lupine</name>
    <dbReference type="NCBI Taxonomy" id="3871"/>
    <lineage>
        <taxon>Eukaryota</taxon>
        <taxon>Viridiplantae</taxon>
        <taxon>Streptophyta</taxon>
        <taxon>Embryophyta</taxon>
        <taxon>Tracheophyta</taxon>
        <taxon>Spermatophyta</taxon>
        <taxon>Magnoliopsida</taxon>
        <taxon>eudicotyledons</taxon>
        <taxon>Gunneridae</taxon>
        <taxon>Pentapetalae</taxon>
        <taxon>rosids</taxon>
        <taxon>fabids</taxon>
        <taxon>Fabales</taxon>
        <taxon>Fabaceae</taxon>
        <taxon>Papilionoideae</taxon>
        <taxon>50 kb inversion clade</taxon>
        <taxon>genistoids sensu lato</taxon>
        <taxon>core genistoids</taxon>
        <taxon>Genisteae</taxon>
        <taxon>Lupinus</taxon>
    </lineage>
</organism>
<dbReference type="InterPro" id="IPR023780">
    <property type="entry name" value="Chromo_domain"/>
</dbReference>
<dbReference type="InterPro" id="IPR023779">
    <property type="entry name" value="Chromodomain_CS"/>
</dbReference>
<evidence type="ECO:0000256" key="1">
    <source>
        <dbReference type="ARBA" id="ARBA00004123"/>
    </source>
</evidence>
<feature type="domain" description="Chromo" evidence="4">
    <location>
        <begin position="45"/>
        <end position="104"/>
    </location>
</feature>
<dbReference type="AlphaFoldDB" id="A0A4P1RP07"/>
<keyword evidence="2" id="KW-0539">Nucleus</keyword>
<feature type="compositionally biased region" description="Basic residues" evidence="3">
    <location>
        <begin position="230"/>
        <end position="243"/>
    </location>
</feature>
<feature type="region of interest" description="Disordered" evidence="3">
    <location>
        <begin position="102"/>
        <end position="137"/>
    </location>
</feature>
<dbReference type="GO" id="GO:0031507">
    <property type="term" value="P:heterochromatin formation"/>
    <property type="evidence" value="ECO:0007669"/>
    <property type="project" value="InterPro"/>
</dbReference>
<sequence>MKGVIVKNKNVRVSEEEEEEEEEEEDHNSAPRKLYLHHSGDDGFYDVEAIRRKRIRKGEVQYLVKWKGWSEGANTWEPLHNLHSVSDLIHSFEHKLKSGKLGNRKRKHHPVLHQQQQQQQQQQQPPKKRPHQQQRAPTSYCLRHFATDNNHTHSAHHTINLVNGKGDAAAPLAQDNQPNQNESNNEENIDDPKLSELKATSNNALDAAADKPEASTANPHMAMESGPCRGAKRRKSGSVKRFRRQDGDDDDDASKPNPTTVSVEQGQRGVNGDDGGNNNNNNGHMMGDAASAFHIVKIIRPIGYVTSFSNIVDDLSVIFVALRSDGTEVTVTNKYLKANNPLLVISYLLDRLDYVSYGLKAF</sequence>
<dbReference type="PROSITE" id="PS50013">
    <property type="entry name" value="CHROMO_2"/>
    <property type="match status" value="1"/>
</dbReference>
<reference evidence="5 6" key="1">
    <citation type="journal article" date="2017" name="Plant Biotechnol. J.">
        <title>A comprehensive draft genome sequence for lupin (Lupinus angustifolius), an emerging health food: insights into plant-microbe interactions and legume evolution.</title>
        <authorList>
            <person name="Hane J.K."/>
            <person name="Ming Y."/>
            <person name="Kamphuis L.G."/>
            <person name="Nelson M.N."/>
            <person name="Garg G."/>
            <person name="Atkins C.A."/>
            <person name="Bayer P.E."/>
            <person name="Bravo A."/>
            <person name="Bringans S."/>
            <person name="Cannon S."/>
            <person name="Edwards D."/>
            <person name="Foley R."/>
            <person name="Gao L.L."/>
            <person name="Harrison M.J."/>
            <person name="Huang W."/>
            <person name="Hurgobin B."/>
            <person name="Li S."/>
            <person name="Liu C.W."/>
            <person name="McGrath A."/>
            <person name="Morahan G."/>
            <person name="Murray J."/>
            <person name="Weller J."/>
            <person name="Jian J."/>
            <person name="Singh K.B."/>
        </authorList>
    </citation>
    <scope>NUCLEOTIDE SEQUENCE [LARGE SCALE GENOMIC DNA]</scope>
    <source>
        <strain evidence="6">cv. Tanjil</strain>
        <tissue evidence="5">Whole plant</tissue>
    </source>
</reference>
<dbReference type="GO" id="GO:0005634">
    <property type="term" value="C:nucleus"/>
    <property type="evidence" value="ECO:0007669"/>
    <property type="project" value="UniProtKB-SubCell"/>
</dbReference>
<evidence type="ECO:0000313" key="5">
    <source>
        <dbReference type="EMBL" id="OIW14702.1"/>
    </source>
</evidence>
<dbReference type="Proteomes" id="UP000188354">
    <property type="component" value="Chromosome LG03"/>
</dbReference>
<dbReference type="InterPro" id="IPR044251">
    <property type="entry name" value="LHP1-like"/>
</dbReference>
<dbReference type="PANTHER" id="PTHR47240:SF2">
    <property type="entry name" value="CHROMO DOMAIN-CONTAINING PROTEIN LHP1"/>
    <property type="match status" value="1"/>
</dbReference>
<dbReference type="SUPFAM" id="SSF54160">
    <property type="entry name" value="Chromo domain-like"/>
    <property type="match status" value="1"/>
</dbReference>
<dbReference type="InterPro" id="IPR000953">
    <property type="entry name" value="Chromo/chromo_shadow_dom"/>
</dbReference>
<feature type="compositionally biased region" description="Low complexity" evidence="3">
    <location>
        <begin position="113"/>
        <end position="125"/>
    </location>
</feature>
<feature type="region of interest" description="Disordered" evidence="3">
    <location>
        <begin position="208"/>
        <end position="283"/>
    </location>
</feature>